<dbReference type="PANTHER" id="PTHR43124">
    <property type="entry name" value="PURINE EFFLUX PUMP PBUE"/>
    <property type="match status" value="1"/>
</dbReference>
<evidence type="ECO:0000313" key="10">
    <source>
        <dbReference type="Proteomes" id="UP000481030"/>
    </source>
</evidence>
<proteinExistence type="predicted"/>
<feature type="transmembrane region" description="Helical" evidence="7">
    <location>
        <begin position="358"/>
        <end position="376"/>
    </location>
</feature>
<keyword evidence="2" id="KW-0813">Transport</keyword>
<evidence type="ECO:0000256" key="7">
    <source>
        <dbReference type="SAM" id="Phobius"/>
    </source>
</evidence>
<sequence length="401" mass="42637">MNLKVFILALSTVAVGLVELIVGGILPTIAGDFNISLSSAGQLITVYALIYAIAGPVLLVLTGKIERKKLYLTSLFIFFIGNIMTYFSPNFTFMMISRVLTAASTALVVVLSLTIAAKVVVPAHRAKAVGLIYMGISSSIVLGVPLGILLSNMFGWRVIFLGIAVLSIGSMVLISLFLERIPGEKTVPLSQQLKAVGSAKIGSAHLSTVFMLAGHYTVYAYFTPFLETNLHLNSYWISICYFVFGIAAVGGGAFGGLLSDWIGTHKSMVIVISAFAICLCLLPLTTFSLVLFIPTMMVWGALSWSLAPPQQSYLIQIDPATSDIQQSLNNSAIQIGISLGSAIGGLVLTQTGTVSSTAWVGSGIVIISLICVVFSLTRPATTRENVDSSSSFQRSIDQQSS</sequence>
<dbReference type="CDD" id="cd17324">
    <property type="entry name" value="MFS_NepI_like"/>
    <property type="match status" value="1"/>
</dbReference>
<feature type="transmembrane region" description="Helical" evidence="7">
    <location>
        <begin position="99"/>
        <end position="121"/>
    </location>
</feature>
<dbReference type="Gene3D" id="1.20.1250.20">
    <property type="entry name" value="MFS general substrate transporter like domains"/>
    <property type="match status" value="2"/>
</dbReference>
<gene>
    <name evidence="9" type="ORF">F7731_12545</name>
</gene>
<name>A0A6L3V7S9_9BACI</name>
<organism evidence="9 10">
    <name type="scientific">Cytobacillus depressus</name>
    <dbReference type="NCBI Taxonomy" id="1602942"/>
    <lineage>
        <taxon>Bacteria</taxon>
        <taxon>Bacillati</taxon>
        <taxon>Bacillota</taxon>
        <taxon>Bacilli</taxon>
        <taxon>Bacillales</taxon>
        <taxon>Bacillaceae</taxon>
        <taxon>Cytobacillus</taxon>
    </lineage>
</organism>
<dbReference type="OrthoDB" id="2727100at2"/>
<evidence type="ECO:0000256" key="4">
    <source>
        <dbReference type="ARBA" id="ARBA00022692"/>
    </source>
</evidence>
<keyword evidence="3" id="KW-1003">Cell membrane</keyword>
<evidence type="ECO:0000313" key="9">
    <source>
        <dbReference type="EMBL" id="KAB2336310.1"/>
    </source>
</evidence>
<dbReference type="PROSITE" id="PS50850">
    <property type="entry name" value="MFS"/>
    <property type="match status" value="1"/>
</dbReference>
<keyword evidence="10" id="KW-1185">Reference proteome</keyword>
<feature type="domain" description="Major facilitator superfamily (MFS) profile" evidence="8">
    <location>
        <begin position="4"/>
        <end position="380"/>
    </location>
</feature>
<feature type="transmembrane region" description="Helical" evidence="7">
    <location>
        <begin position="128"/>
        <end position="148"/>
    </location>
</feature>
<evidence type="ECO:0000256" key="1">
    <source>
        <dbReference type="ARBA" id="ARBA00004651"/>
    </source>
</evidence>
<dbReference type="GO" id="GO:0005886">
    <property type="term" value="C:plasma membrane"/>
    <property type="evidence" value="ECO:0007669"/>
    <property type="project" value="UniProtKB-SubCell"/>
</dbReference>
<feature type="transmembrane region" description="Helical" evidence="7">
    <location>
        <begin position="234"/>
        <end position="257"/>
    </location>
</feature>
<dbReference type="AlphaFoldDB" id="A0A6L3V7S9"/>
<evidence type="ECO:0000256" key="6">
    <source>
        <dbReference type="ARBA" id="ARBA00023136"/>
    </source>
</evidence>
<evidence type="ECO:0000256" key="5">
    <source>
        <dbReference type="ARBA" id="ARBA00022989"/>
    </source>
</evidence>
<keyword evidence="5 7" id="KW-1133">Transmembrane helix</keyword>
<dbReference type="SUPFAM" id="SSF103473">
    <property type="entry name" value="MFS general substrate transporter"/>
    <property type="match status" value="1"/>
</dbReference>
<dbReference type="InterPro" id="IPR011701">
    <property type="entry name" value="MFS"/>
</dbReference>
<dbReference type="EMBL" id="WBOS01000004">
    <property type="protein sequence ID" value="KAB2336310.1"/>
    <property type="molecule type" value="Genomic_DNA"/>
</dbReference>
<comment type="caution">
    <text evidence="9">The sequence shown here is derived from an EMBL/GenBank/DDBJ whole genome shotgun (WGS) entry which is preliminary data.</text>
</comment>
<protein>
    <submittedName>
        <fullName evidence="9">MFS transporter</fullName>
    </submittedName>
</protein>
<reference evidence="9 10" key="1">
    <citation type="journal article" date="2016" name="Antonie Van Leeuwenhoek">
        <title>Bacillus depressus sp. nov., isolated from soil of a sunflower field.</title>
        <authorList>
            <person name="Wei X."/>
            <person name="Xin D."/>
            <person name="Xin Y."/>
            <person name="Zhang H."/>
            <person name="Wang T."/>
            <person name="Zhang J."/>
        </authorList>
    </citation>
    <scope>NUCLEOTIDE SEQUENCE [LARGE SCALE GENOMIC DNA]</scope>
    <source>
        <strain evidence="9 10">BZ1</strain>
    </source>
</reference>
<evidence type="ECO:0000256" key="2">
    <source>
        <dbReference type="ARBA" id="ARBA00022448"/>
    </source>
</evidence>
<feature type="transmembrane region" description="Helical" evidence="7">
    <location>
        <begin position="154"/>
        <end position="178"/>
    </location>
</feature>
<keyword evidence="4 7" id="KW-0812">Transmembrane</keyword>
<accession>A0A6L3V7S9</accession>
<evidence type="ECO:0000259" key="8">
    <source>
        <dbReference type="PROSITE" id="PS50850"/>
    </source>
</evidence>
<feature type="transmembrane region" description="Helical" evidence="7">
    <location>
        <begin position="199"/>
        <end position="222"/>
    </location>
</feature>
<keyword evidence="6 7" id="KW-0472">Membrane</keyword>
<dbReference type="InterPro" id="IPR036259">
    <property type="entry name" value="MFS_trans_sf"/>
</dbReference>
<feature type="transmembrane region" description="Helical" evidence="7">
    <location>
        <begin position="70"/>
        <end position="87"/>
    </location>
</feature>
<dbReference type="InterPro" id="IPR020846">
    <property type="entry name" value="MFS_dom"/>
</dbReference>
<feature type="transmembrane region" description="Helical" evidence="7">
    <location>
        <begin position="269"/>
        <end position="293"/>
    </location>
</feature>
<dbReference type="GO" id="GO:0022857">
    <property type="term" value="F:transmembrane transporter activity"/>
    <property type="evidence" value="ECO:0007669"/>
    <property type="project" value="InterPro"/>
</dbReference>
<dbReference type="InterPro" id="IPR050189">
    <property type="entry name" value="MFS_Efflux_Transporters"/>
</dbReference>
<dbReference type="Proteomes" id="UP000481030">
    <property type="component" value="Unassembled WGS sequence"/>
</dbReference>
<comment type="subcellular location">
    <subcellularLocation>
        <location evidence="1">Cell membrane</location>
        <topology evidence="1">Multi-pass membrane protein</topology>
    </subcellularLocation>
</comment>
<dbReference type="RefSeq" id="WP_151535114.1">
    <property type="nucleotide sequence ID" value="NZ_WBOS01000004.1"/>
</dbReference>
<feature type="transmembrane region" description="Helical" evidence="7">
    <location>
        <begin position="44"/>
        <end position="63"/>
    </location>
</feature>
<dbReference type="Pfam" id="PF07690">
    <property type="entry name" value="MFS_1"/>
    <property type="match status" value="1"/>
</dbReference>
<evidence type="ECO:0000256" key="3">
    <source>
        <dbReference type="ARBA" id="ARBA00022475"/>
    </source>
</evidence>
<dbReference type="PANTHER" id="PTHR43124:SF10">
    <property type="entry name" value="PURINE EFFLUX PUMP PBUE"/>
    <property type="match status" value="1"/>
</dbReference>